<dbReference type="STRING" id="1454001.AW08_00346"/>
<organism evidence="2 3">
    <name type="scientific">Candidatus Accumulibacter adjunctus</name>
    <dbReference type="NCBI Taxonomy" id="1454001"/>
    <lineage>
        <taxon>Bacteria</taxon>
        <taxon>Pseudomonadati</taxon>
        <taxon>Pseudomonadota</taxon>
        <taxon>Betaproteobacteria</taxon>
        <taxon>Candidatus Accumulibacter</taxon>
    </lineage>
</organism>
<feature type="region of interest" description="Disordered" evidence="1">
    <location>
        <begin position="1"/>
        <end position="69"/>
    </location>
</feature>
<evidence type="ECO:0000313" key="2">
    <source>
        <dbReference type="EMBL" id="EXI69853.1"/>
    </source>
</evidence>
<feature type="region of interest" description="Disordered" evidence="1">
    <location>
        <begin position="242"/>
        <end position="275"/>
    </location>
</feature>
<feature type="compositionally biased region" description="Low complexity" evidence="1">
    <location>
        <begin position="242"/>
        <end position="251"/>
    </location>
</feature>
<name>A0A011MIV2_9PROT</name>
<accession>A0A011MIV2</accession>
<keyword evidence="3" id="KW-1185">Reference proteome</keyword>
<evidence type="ECO:0000256" key="1">
    <source>
        <dbReference type="SAM" id="MobiDB-lite"/>
    </source>
</evidence>
<dbReference type="EMBL" id="JFAX01000001">
    <property type="protein sequence ID" value="EXI69853.1"/>
    <property type="molecule type" value="Genomic_DNA"/>
</dbReference>
<dbReference type="Proteomes" id="UP000020218">
    <property type="component" value="Unassembled WGS sequence"/>
</dbReference>
<sequence>MERKNGNSTDHSFRALPKSEKTYGHLHPRAIRTDSPIPDPLPSSACLVLSRSPASPQPWQSPPRSGTLAGRYSNWSPDDGHPPCRNQVHDGTVRDRHPAALPHPCPRHGGCSTCGATKAFAWPCVLTRLLDQRYSAGCESIAARTGLSSMQRMKAGHSLLRSDTSATVIPIASRRADRAGCRTAPSAVGPGPASTLALAIAFHPRHRCRHTFAGPSAVMYSPIPLTTGRCTIPSVVTSGSVTSTLPSVSPTNHRCASSNHRHTSRSKRPDLSLSSLPCSRVSGPNCAARTWSVSYSPSPLTGAARHQRADLRENRSCGARRSLTEPY</sequence>
<dbReference type="AlphaFoldDB" id="A0A011MIV2"/>
<comment type="caution">
    <text evidence="2">The sequence shown here is derived from an EMBL/GenBank/DDBJ whole genome shotgun (WGS) entry which is preliminary data.</text>
</comment>
<feature type="compositionally biased region" description="Basic and acidic residues" evidence="1">
    <location>
        <begin position="1"/>
        <end position="23"/>
    </location>
</feature>
<evidence type="ECO:0000313" key="3">
    <source>
        <dbReference type="Proteomes" id="UP000020218"/>
    </source>
</evidence>
<proteinExistence type="predicted"/>
<gene>
    <name evidence="2" type="ORF">AW08_00346</name>
</gene>
<reference evidence="2" key="1">
    <citation type="submission" date="2014-02" db="EMBL/GenBank/DDBJ databases">
        <title>Expanding our view of genomic diversity in Candidatus Accumulibacter clades.</title>
        <authorList>
            <person name="Skennerton C.T."/>
            <person name="Barr J.J."/>
            <person name="Slater F.R."/>
            <person name="Bond P.L."/>
            <person name="Tyson G.W."/>
        </authorList>
    </citation>
    <scope>NUCLEOTIDE SEQUENCE [LARGE SCALE GENOMIC DNA]</scope>
</reference>
<protein>
    <submittedName>
        <fullName evidence="2">Uncharacterized protein</fullName>
    </submittedName>
</protein>
<feature type="region of interest" description="Disordered" evidence="1">
    <location>
        <begin position="296"/>
        <end position="327"/>
    </location>
</feature>